<organism evidence="1 2">
    <name type="scientific">Desulfatibacillum aliphaticivorans</name>
    <dbReference type="NCBI Taxonomy" id="218208"/>
    <lineage>
        <taxon>Bacteria</taxon>
        <taxon>Pseudomonadati</taxon>
        <taxon>Thermodesulfobacteriota</taxon>
        <taxon>Desulfobacteria</taxon>
        <taxon>Desulfobacterales</taxon>
        <taxon>Desulfatibacillaceae</taxon>
        <taxon>Desulfatibacillum</taxon>
    </lineage>
</organism>
<dbReference type="EMBL" id="CP001322">
    <property type="protein sequence ID" value="ACL02815.1"/>
    <property type="molecule type" value="Genomic_DNA"/>
</dbReference>
<dbReference type="InterPro" id="IPR029058">
    <property type="entry name" value="AB_hydrolase_fold"/>
</dbReference>
<dbReference type="KEGG" id="dal:Dalk_1112"/>
<evidence type="ECO:0000313" key="1">
    <source>
        <dbReference type="EMBL" id="ACL02815.1"/>
    </source>
</evidence>
<protein>
    <submittedName>
        <fullName evidence="1">Uncharacterized protein</fullName>
    </submittedName>
</protein>
<proteinExistence type="predicted"/>
<dbReference type="SUPFAM" id="SSF53474">
    <property type="entry name" value="alpha/beta-Hydrolases"/>
    <property type="match status" value="2"/>
</dbReference>
<dbReference type="HOGENOM" id="CLU_729276_0_0_7"/>
<dbReference type="Gene3D" id="3.40.50.1820">
    <property type="entry name" value="alpha/beta hydrolase"/>
    <property type="match status" value="1"/>
</dbReference>
<accession>B8F969</accession>
<name>B8F969_DESAL</name>
<keyword evidence="2" id="KW-1185">Reference proteome</keyword>
<dbReference type="Proteomes" id="UP000000739">
    <property type="component" value="Chromosome"/>
</dbReference>
<gene>
    <name evidence="1" type="ordered locus">Dalk_1112</name>
</gene>
<reference evidence="1 2" key="1">
    <citation type="journal article" date="2012" name="Environ. Microbiol.">
        <title>The genome sequence of Desulfatibacillum alkenivorans AK-01: a blueprint for anaerobic alkane oxidation.</title>
        <authorList>
            <person name="Callaghan A.V."/>
            <person name="Morris B.E."/>
            <person name="Pereira I.A."/>
            <person name="McInerney M.J."/>
            <person name="Austin R.N."/>
            <person name="Groves J.T."/>
            <person name="Kukor J.J."/>
            <person name="Suflita J.M."/>
            <person name="Young L.Y."/>
            <person name="Zylstra G.J."/>
            <person name="Wawrik B."/>
        </authorList>
    </citation>
    <scope>NUCLEOTIDE SEQUENCE [LARGE SCALE GENOMIC DNA]</scope>
    <source>
        <strain evidence="1 2">AK-01</strain>
    </source>
</reference>
<dbReference type="AlphaFoldDB" id="B8F969"/>
<evidence type="ECO:0000313" key="2">
    <source>
        <dbReference type="Proteomes" id="UP000000739"/>
    </source>
</evidence>
<sequence>MSDVPSKIVLNREGSYADPYKVTTIITEPSEGAPENPLIILLSRGAFLHVESPAMAKTRQWMADGLKAVCIESNCFMTDFLNIPSPRHNYRLTGGLTDEISGAFKNGMDLQELIAECKKKNVHPELLCSFKQTPRGLKHMFFLQAFDILTGFVNALESLQGNGVVPERIMAAGFSHGGNMVHICNAFWPGLFSLVVDDSSIGEVDYIKTPRRVSVQINGLAVSFIWNFDSLVDDVEPDLYYPEKIYAQLNGTFPPPDMFFFSNEEDVIGATAKKETLWGERTGCHIFTANKENRFLEGLYNSSGHADSDRTALIQKALDLASSPKRSGTAEKPERIRFKTTHFLYEVDLPFTRNEAVSIKPI</sequence>